<reference evidence="1 2" key="1">
    <citation type="submission" date="2018-09" db="EMBL/GenBank/DDBJ databases">
        <title>YIM 75507 draft genome.</title>
        <authorList>
            <person name="Tang S."/>
            <person name="Feng Y."/>
        </authorList>
    </citation>
    <scope>NUCLEOTIDE SEQUENCE [LARGE SCALE GENOMIC DNA]</scope>
    <source>
        <strain evidence="1 2">YIM 75507</strain>
    </source>
</reference>
<accession>A0A3A4AAX3</accession>
<name>A0A3A4AAX3_9ACTN</name>
<comment type="caution">
    <text evidence="1">The sequence shown here is derived from an EMBL/GenBank/DDBJ whole genome shotgun (WGS) entry which is preliminary data.</text>
</comment>
<dbReference type="Proteomes" id="UP000265768">
    <property type="component" value="Unassembled WGS sequence"/>
</dbReference>
<proteinExistence type="predicted"/>
<protein>
    <submittedName>
        <fullName evidence="1">Uncharacterized protein</fullName>
    </submittedName>
</protein>
<dbReference type="AlphaFoldDB" id="A0A3A4AAX3"/>
<evidence type="ECO:0000313" key="2">
    <source>
        <dbReference type="Proteomes" id="UP000265768"/>
    </source>
</evidence>
<sequence length="66" mass="7424">MHAMATIVANVSGQAARSQPGRRVRSIRATSPATMLRRAYGMARSVICPMRVRCSFIGWRSYLRVR</sequence>
<organism evidence="1 2">
    <name type="scientific">Bailinhaonella thermotolerans</name>
    <dbReference type="NCBI Taxonomy" id="1070861"/>
    <lineage>
        <taxon>Bacteria</taxon>
        <taxon>Bacillati</taxon>
        <taxon>Actinomycetota</taxon>
        <taxon>Actinomycetes</taxon>
        <taxon>Streptosporangiales</taxon>
        <taxon>Streptosporangiaceae</taxon>
        <taxon>Bailinhaonella</taxon>
    </lineage>
</organism>
<evidence type="ECO:0000313" key="1">
    <source>
        <dbReference type="EMBL" id="RJL23200.1"/>
    </source>
</evidence>
<gene>
    <name evidence="1" type="ORF">D5H75_33010</name>
</gene>
<keyword evidence="2" id="KW-1185">Reference proteome</keyword>
<dbReference type="EMBL" id="QZEY01000019">
    <property type="protein sequence ID" value="RJL23200.1"/>
    <property type="molecule type" value="Genomic_DNA"/>
</dbReference>